<dbReference type="RefSeq" id="WP_137638822.1">
    <property type="nucleotide sequence ID" value="NZ_BJDN01000043.1"/>
</dbReference>
<accession>A0ABW3EEV5</accession>
<comment type="caution">
    <text evidence="2">The sequence shown here is derived from an EMBL/GenBank/DDBJ whole genome shotgun (WGS) entry which is preliminary data.</text>
</comment>
<evidence type="ECO:0000313" key="2">
    <source>
        <dbReference type="EMBL" id="MFD0898240.1"/>
    </source>
</evidence>
<feature type="domain" description="Mga helix-turn-helix" evidence="1">
    <location>
        <begin position="66"/>
        <end position="145"/>
    </location>
</feature>
<sequence>MLLNLFLGHAEEQRVQLYDRLFRDSTHNLTVIAQRLGWTYQQAYYVYKQLPPEFQVGKSLSPVPTELTERLVKSSLAYQALYNAYATHLPVSDLIQTLNCSVPILRRRMVKLKHYLQRLDLKYQFNEVRLEGDERQIRLFYWYLFAAVSEKLTLDRVQLGDRILKTLLGRDLHSCELPVVNLLVIFFQRIDEGKLIKPTPPQIDDCNIPLSLVSACASELNVDRIQMRAELTWLHYILTVSPYVQVNETTLRLADVHLAENIYRAFIHGGNPRHELYLAAIIAYSRHEQLPLISDDDEVQEAQLDKEKVHRVVAANLDAYEVSNVALITENIINSLALDADHTLLQVYITPKLPVAIKDHIIIFLNSTLNHQINVVERQEDATFLILLNRCSSTDQQIYYWSLGLSRKQNLLQLLVLLNHYSATD</sequence>
<dbReference type="Proteomes" id="UP001597104">
    <property type="component" value="Unassembled WGS sequence"/>
</dbReference>
<evidence type="ECO:0000259" key="1">
    <source>
        <dbReference type="Pfam" id="PF05043"/>
    </source>
</evidence>
<proteinExistence type="predicted"/>
<evidence type="ECO:0000313" key="3">
    <source>
        <dbReference type="Proteomes" id="UP001597104"/>
    </source>
</evidence>
<dbReference type="Pfam" id="PF05043">
    <property type="entry name" value="Mga"/>
    <property type="match status" value="1"/>
</dbReference>
<reference evidence="3" key="1">
    <citation type="journal article" date="2019" name="Int. J. Syst. Evol. Microbiol.">
        <title>The Global Catalogue of Microorganisms (GCM) 10K type strain sequencing project: providing services to taxonomists for standard genome sequencing and annotation.</title>
        <authorList>
            <consortium name="The Broad Institute Genomics Platform"/>
            <consortium name="The Broad Institute Genome Sequencing Center for Infectious Disease"/>
            <person name="Wu L."/>
            <person name="Ma J."/>
        </authorList>
    </citation>
    <scope>NUCLEOTIDE SEQUENCE [LARGE SCALE GENOMIC DNA]</scope>
    <source>
        <strain evidence="3">CCM 8925</strain>
    </source>
</reference>
<gene>
    <name evidence="2" type="ORF">ACFQZ7_10940</name>
</gene>
<keyword evidence="3" id="KW-1185">Reference proteome</keyword>
<organism evidence="2 3">
    <name type="scientific">Loigolactobacillus binensis</name>
    <dbReference type="NCBI Taxonomy" id="2559922"/>
    <lineage>
        <taxon>Bacteria</taxon>
        <taxon>Bacillati</taxon>
        <taxon>Bacillota</taxon>
        <taxon>Bacilli</taxon>
        <taxon>Lactobacillales</taxon>
        <taxon>Lactobacillaceae</taxon>
        <taxon>Loigolactobacillus</taxon>
    </lineage>
</organism>
<protein>
    <submittedName>
        <fullName evidence="2">Helix-turn-helix domain-containing protein</fullName>
    </submittedName>
</protein>
<name>A0ABW3EEV5_9LACO</name>
<dbReference type="EMBL" id="JBHTIO010000047">
    <property type="protein sequence ID" value="MFD0898240.1"/>
    <property type="molecule type" value="Genomic_DNA"/>
</dbReference>
<dbReference type="InterPro" id="IPR007737">
    <property type="entry name" value="Mga_HTH"/>
</dbReference>